<reference evidence="3" key="1">
    <citation type="submission" date="2018-10" db="EMBL/GenBank/DDBJ databases">
        <title>Fifty Aureobasidium pullulans genomes reveal a recombining polyextremotolerant generalist.</title>
        <authorList>
            <person name="Gostincar C."/>
            <person name="Turk M."/>
            <person name="Zajc J."/>
            <person name="Gunde-Cimerman N."/>
        </authorList>
    </citation>
    <scope>NUCLEOTIDE SEQUENCE [LARGE SCALE GENOMIC DNA]</scope>
    <source>
        <strain evidence="3">EXF-10085</strain>
    </source>
</reference>
<dbReference type="PANTHER" id="PTHR34598:SF3">
    <property type="entry name" value="OXIDOREDUCTASE AN1597"/>
    <property type="match status" value="1"/>
</dbReference>
<evidence type="ECO:0000313" key="3">
    <source>
        <dbReference type="EMBL" id="THX10073.1"/>
    </source>
</evidence>
<dbReference type="GO" id="GO:0016491">
    <property type="term" value="F:oxidoreductase activity"/>
    <property type="evidence" value="ECO:0007669"/>
    <property type="project" value="UniProtKB-KW"/>
</dbReference>
<dbReference type="PANTHER" id="PTHR34598">
    <property type="entry name" value="BLL6449 PROTEIN"/>
    <property type="match status" value="1"/>
</dbReference>
<accession>A0A4S9CRH9</accession>
<keyword evidence="1" id="KW-0560">Oxidoreductase</keyword>
<name>A0A4S9CRH9_AURPU</name>
<comment type="similarity">
    <text evidence="2">Belongs to the asaB hydroxylase/desaturase family.</text>
</comment>
<gene>
    <name evidence="3" type="ORF">D6D13_05583</name>
</gene>
<evidence type="ECO:0008006" key="4">
    <source>
        <dbReference type="Google" id="ProtNLM"/>
    </source>
</evidence>
<comment type="caution">
    <text evidence="3">The sequence shown here is derived from an EMBL/GenBank/DDBJ whole genome shotgun (WGS) entry which is preliminary data.</text>
</comment>
<evidence type="ECO:0000256" key="2">
    <source>
        <dbReference type="ARBA" id="ARBA00023604"/>
    </source>
</evidence>
<proteinExistence type="inferred from homology"/>
<dbReference type="EMBL" id="QZAS01000018">
    <property type="protein sequence ID" value="THX10073.1"/>
    <property type="molecule type" value="Genomic_DNA"/>
</dbReference>
<sequence>MSKVIESDMYFLENDPMYGEEKPYSMRFYPGDVCPQSNIKRSKQRVVFNDMRTQESKMQLDECGFEVLPMRSHMEYEDFGDRIKIENVYLKELAEAIKQRLGATYVHVIEHTVRRRDVAFPISTGRDYEFDQPTALAHVDFTLEEAKRIVRNVYGKNAHELLSDRWQLINAWRPLRGPLYDWPLALCDARTVDYEQDTMPGDIVFTNWTTENLQVMHSSAQKWYWLPGQLPEEVLIFKSAESLKSSAPGIPHSGFYNPDVSSEEAPRESIESRILVFYGDPQYIPAPSGDYTGVVTAER</sequence>
<dbReference type="NCBIfam" id="NF041278">
    <property type="entry name" value="CmcJ_NvfI_EfuI"/>
    <property type="match status" value="1"/>
</dbReference>
<evidence type="ECO:0000256" key="1">
    <source>
        <dbReference type="ARBA" id="ARBA00023002"/>
    </source>
</evidence>
<dbReference type="AlphaFoldDB" id="A0A4S9CRH9"/>
<dbReference type="InterPro" id="IPR044053">
    <property type="entry name" value="AsaB-like"/>
</dbReference>
<organism evidence="3">
    <name type="scientific">Aureobasidium pullulans</name>
    <name type="common">Black yeast</name>
    <name type="synonym">Pullularia pullulans</name>
    <dbReference type="NCBI Taxonomy" id="5580"/>
    <lineage>
        <taxon>Eukaryota</taxon>
        <taxon>Fungi</taxon>
        <taxon>Dikarya</taxon>
        <taxon>Ascomycota</taxon>
        <taxon>Pezizomycotina</taxon>
        <taxon>Dothideomycetes</taxon>
        <taxon>Dothideomycetidae</taxon>
        <taxon>Dothideales</taxon>
        <taxon>Saccotheciaceae</taxon>
        <taxon>Aureobasidium</taxon>
    </lineage>
</organism>
<protein>
    <recommendedName>
        <fullName evidence="4">Methyltransferase</fullName>
    </recommendedName>
</protein>